<dbReference type="RefSeq" id="WP_054493054.1">
    <property type="nucleotide sequence ID" value="NZ_BBZA01000122.1"/>
</dbReference>
<evidence type="ECO:0000256" key="6">
    <source>
        <dbReference type="ARBA" id="ARBA00013950"/>
    </source>
</evidence>
<dbReference type="EMBL" id="LGKN01000003">
    <property type="protein sequence ID" value="KPL89716.1"/>
    <property type="molecule type" value="Genomic_DNA"/>
</dbReference>
<evidence type="ECO:0000256" key="9">
    <source>
        <dbReference type="ARBA" id="ARBA00022737"/>
    </source>
</evidence>
<evidence type="ECO:0000256" key="8">
    <source>
        <dbReference type="ARBA" id="ARBA00022679"/>
    </source>
</evidence>
<dbReference type="InterPro" id="IPR017938">
    <property type="entry name" value="Riboflavin_synthase-like_b-brl"/>
</dbReference>
<comment type="subunit">
    <text evidence="4">Homotrimer.</text>
</comment>
<evidence type="ECO:0000256" key="10">
    <source>
        <dbReference type="NCBIfam" id="TIGR00187"/>
    </source>
</evidence>
<dbReference type="FunCoup" id="A0A0M9UCT4">
    <property type="interactions" value="418"/>
</dbReference>
<evidence type="ECO:0000256" key="7">
    <source>
        <dbReference type="ARBA" id="ARBA00022619"/>
    </source>
</evidence>
<reference evidence="15" key="3">
    <citation type="submission" date="2015-08" db="EMBL/GenBank/DDBJ databases">
        <title>Draft Genome Sequence of a Heterotrophic Facultative Anaerobic Bacterium Ardenticatena maritima Strain 110S.</title>
        <authorList>
            <person name="Kawaichi S."/>
            <person name="Yoshida T."/>
            <person name="Sako Y."/>
            <person name="Nakamura R."/>
        </authorList>
    </citation>
    <scope>NUCLEOTIDE SEQUENCE [LARGE SCALE GENOMIC DNA]</scope>
    <source>
        <strain evidence="15">110S</strain>
    </source>
</reference>
<evidence type="ECO:0000256" key="4">
    <source>
        <dbReference type="ARBA" id="ARBA00011233"/>
    </source>
</evidence>
<dbReference type="Proteomes" id="UP000050502">
    <property type="component" value="Unassembled WGS sequence"/>
</dbReference>
<evidence type="ECO:0000313" key="16">
    <source>
        <dbReference type="Proteomes" id="UP000050502"/>
    </source>
</evidence>
<protein>
    <recommendedName>
        <fullName evidence="6 10">Riboflavin synthase</fullName>
        <ecNumber evidence="5 10">2.5.1.9</ecNumber>
    </recommendedName>
</protein>
<keyword evidence="7" id="KW-0686">Riboflavin biosynthesis</keyword>
<evidence type="ECO:0000313" key="15">
    <source>
        <dbReference type="Proteomes" id="UP000037784"/>
    </source>
</evidence>
<evidence type="ECO:0000256" key="1">
    <source>
        <dbReference type="ARBA" id="ARBA00000968"/>
    </source>
</evidence>
<dbReference type="NCBIfam" id="NF009566">
    <property type="entry name" value="PRK13020.1"/>
    <property type="match status" value="1"/>
</dbReference>
<sequence>MFTGIVEEVGRVVAIEHHEGRSVLTVQAQTVLEGTRIGDSIAINGTCLTVTALTPTTFTVEMVPETLRRTNLGDLVVGSGVNLERSLTPHSRMGGHFVQGHVDGTGEVRHIRTEGDSRVVLFSAPENVLPHIVPKGFIAVDGVSLTVVERLDDGFSVAFIPHTLAHTIAGEYREGTRVNLEADILGKYVANIVKQYMTQP</sequence>
<dbReference type="PANTHER" id="PTHR21098">
    <property type="entry name" value="RIBOFLAVIN SYNTHASE ALPHA CHAIN"/>
    <property type="match status" value="1"/>
</dbReference>
<dbReference type="PANTHER" id="PTHR21098:SF0">
    <property type="entry name" value="RIBOFLAVIN SYNTHASE"/>
    <property type="match status" value="1"/>
</dbReference>
<evidence type="ECO:0000313" key="13">
    <source>
        <dbReference type="EMBL" id="GAP63180.1"/>
    </source>
</evidence>
<dbReference type="Proteomes" id="UP000037784">
    <property type="component" value="Unassembled WGS sequence"/>
</dbReference>
<evidence type="ECO:0000256" key="2">
    <source>
        <dbReference type="ARBA" id="ARBA00002803"/>
    </source>
</evidence>
<reference evidence="14 16" key="2">
    <citation type="submission" date="2015-07" db="EMBL/GenBank/DDBJ databases">
        <title>Whole genome sequence of Ardenticatena maritima DSM 23922.</title>
        <authorList>
            <person name="Hemp J."/>
            <person name="Ward L.M."/>
            <person name="Pace L.A."/>
            <person name="Fischer W.W."/>
        </authorList>
    </citation>
    <scope>NUCLEOTIDE SEQUENCE [LARGE SCALE GENOMIC DNA]</scope>
    <source>
        <strain evidence="14 16">110S</strain>
    </source>
</reference>
<dbReference type="Pfam" id="PF00677">
    <property type="entry name" value="Lum_binding"/>
    <property type="match status" value="2"/>
</dbReference>
<dbReference type="SUPFAM" id="SSF63380">
    <property type="entry name" value="Riboflavin synthase domain-like"/>
    <property type="match status" value="2"/>
</dbReference>
<name>A0A0M9UCT4_9CHLR</name>
<evidence type="ECO:0000259" key="12">
    <source>
        <dbReference type="PROSITE" id="PS51177"/>
    </source>
</evidence>
<proteinExistence type="predicted"/>
<keyword evidence="9" id="KW-0677">Repeat</keyword>
<dbReference type="NCBIfam" id="TIGR00187">
    <property type="entry name" value="ribE"/>
    <property type="match status" value="1"/>
</dbReference>
<dbReference type="EMBL" id="BBZA01000122">
    <property type="protein sequence ID" value="GAP63180.1"/>
    <property type="molecule type" value="Genomic_DNA"/>
</dbReference>
<dbReference type="InterPro" id="IPR026017">
    <property type="entry name" value="Lumazine-bd_dom"/>
</dbReference>
<reference evidence="13 15" key="1">
    <citation type="journal article" date="2015" name="Genome Announc.">
        <title>Draft Genome Sequence of a Heterotrophic Facultative Anaerobic Thermophilic Bacterium, Ardenticatena maritima Strain 110ST.</title>
        <authorList>
            <person name="Kawaichi S."/>
            <person name="Yoshida T."/>
            <person name="Sako Y."/>
            <person name="Nakamura R."/>
        </authorList>
    </citation>
    <scope>NUCLEOTIDE SEQUENCE [LARGE SCALE GENOMIC DNA]</scope>
    <source>
        <strain evidence="13 15">110S</strain>
    </source>
</reference>
<organism evidence="13 15">
    <name type="scientific">Ardenticatena maritima</name>
    <dbReference type="NCBI Taxonomy" id="872965"/>
    <lineage>
        <taxon>Bacteria</taxon>
        <taxon>Bacillati</taxon>
        <taxon>Chloroflexota</taxon>
        <taxon>Ardenticatenia</taxon>
        <taxon>Ardenticatenales</taxon>
        <taxon>Ardenticatenaceae</taxon>
        <taxon>Ardenticatena</taxon>
    </lineage>
</organism>
<feature type="repeat" description="Lumazine-binding" evidence="11">
    <location>
        <begin position="97"/>
        <end position="193"/>
    </location>
</feature>
<dbReference type="STRING" id="872965.SE16_04835"/>
<evidence type="ECO:0000256" key="3">
    <source>
        <dbReference type="ARBA" id="ARBA00004887"/>
    </source>
</evidence>
<comment type="caution">
    <text evidence="13">The sequence shown here is derived from an EMBL/GenBank/DDBJ whole genome shotgun (WGS) entry which is preliminary data.</text>
</comment>
<evidence type="ECO:0000256" key="11">
    <source>
        <dbReference type="PROSITE-ProRule" id="PRU00524"/>
    </source>
</evidence>
<comment type="pathway">
    <text evidence="3">Cofactor biosynthesis; riboflavin biosynthesis; riboflavin from 2-hydroxy-3-oxobutyl phosphate and 5-amino-6-(D-ribitylamino)uracil: step 2/2.</text>
</comment>
<gene>
    <name evidence="13" type="primary">ribE</name>
    <name evidence="13" type="ORF">ARMA_1603</name>
    <name evidence="14" type="ORF">SE16_04835</name>
</gene>
<dbReference type="Gene3D" id="2.40.30.20">
    <property type="match status" value="2"/>
</dbReference>
<feature type="domain" description="Lumazine-binding" evidence="12">
    <location>
        <begin position="97"/>
        <end position="193"/>
    </location>
</feature>
<feature type="repeat" description="Lumazine-binding" evidence="11">
    <location>
        <begin position="1"/>
        <end position="96"/>
    </location>
</feature>
<dbReference type="GO" id="GO:0009231">
    <property type="term" value="P:riboflavin biosynthetic process"/>
    <property type="evidence" value="ECO:0007669"/>
    <property type="project" value="UniProtKB-KW"/>
</dbReference>
<dbReference type="OrthoDB" id="9788537at2"/>
<accession>A0A0M9UCT4</accession>
<dbReference type="EC" id="2.5.1.9" evidence="5 10"/>
<dbReference type="AlphaFoldDB" id="A0A0M9UCT4"/>
<dbReference type="InterPro" id="IPR023366">
    <property type="entry name" value="ATP_synth_asu-like_sf"/>
</dbReference>
<dbReference type="FunFam" id="2.40.30.20:FF:000004">
    <property type="entry name" value="Riboflavin synthase, alpha subunit"/>
    <property type="match status" value="1"/>
</dbReference>
<dbReference type="FunFam" id="2.40.30.20:FF:000003">
    <property type="entry name" value="Riboflavin synthase, alpha subunit"/>
    <property type="match status" value="1"/>
</dbReference>
<evidence type="ECO:0000313" key="14">
    <source>
        <dbReference type="EMBL" id="KPL89716.1"/>
    </source>
</evidence>
<keyword evidence="15" id="KW-1185">Reference proteome</keyword>
<evidence type="ECO:0000256" key="5">
    <source>
        <dbReference type="ARBA" id="ARBA00012827"/>
    </source>
</evidence>
<dbReference type="GO" id="GO:0004746">
    <property type="term" value="F:riboflavin synthase activity"/>
    <property type="evidence" value="ECO:0007669"/>
    <property type="project" value="UniProtKB-UniRule"/>
</dbReference>
<dbReference type="PROSITE" id="PS51177">
    <property type="entry name" value="LUMAZINE_BIND"/>
    <property type="match status" value="2"/>
</dbReference>
<dbReference type="PATRIC" id="fig|872965.6.peg.942"/>
<comment type="catalytic activity">
    <reaction evidence="1">
        <text>2 6,7-dimethyl-8-(1-D-ribityl)lumazine + H(+) = 5-amino-6-(D-ribitylamino)uracil + riboflavin</text>
        <dbReference type="Rhea" id="RHEA:20772"/>
        <dbReference type="ChEBI" id="CHEBI:15378"/>
        <dbReference type="ChEBI" id="CHEBI:15934"/>
        <dbReference type="ChEBI" id="CHEBI:57986"/>
        <dbReference type="ChEBI" id="CHEBI:58201"/>
        <dbReference type="EC" id="2.5.1.9"/>
    </reaction>
</comment>
<dbReference type="NCBIfam" id="NF006767">
    <property type="entry name" value="PRK09289.1"/>
    <property type="match status" value="1"/>
</dbReference>
<keyword evidence="8 13" id="KW-0808">Transferase</keyword>
<feature type="domain" description="Lumazine-binding" evidence="12">
    <location>
        <begin position="1"/>
        <end position="96"/>
    </location>
</feature>
<comment type="function">
    <text evidence="2">Catalyzes the dismutation of two molecules of 6,7-dimethyl-8-ribityllumazine, resulting in the formation of riboflavin and 5-amino-6-(D-ribitylamino)uracil.</text>
</comment>
<dbReference type="InterPro" id="IPR001783">
    <property type="entry name" value="Lumazine-bd"/>
</dbReference>
<dbReference type="CDD" id="cd00402">
    <property type="entry name" value="Riboflavin_synthase_like"/>
    <property type="match status" value="1"/>
</dbReference>
<dbReference type="PIRSF" id="PIRSF000498">
    <property type="entry name" value="Riboflavin_syn_A"/>
    <property type="match status" value="1"/>
</dbReference>
<dbReference type="InParanoid" id="A0A0M9UCT4"/>